<proteinExistence type="predicted"/>
<dbReference type="EMBL" id="MK356558">
    <property type="protein sequence ID" value="QBM91440.1"/>
    <property type="molecule type" value="Genomic_DNA"/>
</dbReference>
<evidence type="ECO:0000313" key="1">
    <source>
        <dbReference type="EMBL" id="QBM91440.1"/>
    </source>
</evidence>
<dbReference type="AlphaFoldDB" id="A0A482ETJ1"/>
<geneLocation type="plasmid" evidence="1">
    <name>pSa1423-160k</name>
</geneLocation>
<name>A0A482ETJ1_SALSP</name>
<accession>A0A482ETJ1</accession>
<protein>
    <submittedName>
        <fullName evidence="1">Uncharacterized protein</fullName>
    </submittedName>
</protein>
<reference evidence="1" key="1">
    <citation type="submission" date="2019-01" db="EMBL/GenBank/DDBJ databases">
        <title>Salmonella strain 1423 plasmid sequences.</title>
        <authorList>
            <person name="Chen K."/>
            <person name="Chen S."/>
        </authorList>
    </citation>
    <scope>NUCLEOTIDE SEQUENCE</scope>
    <source>
        <strain evidence="1">Sa1423</strain>
        <plasmid evidence="1">pSa1423-160k</plasmid>
    </source>
</reference>
<organism evidence="1">
    <name type="scientific">Salmonella sp</name>
    <dbReference type="NCBI Taxonomy" id="599"/>
    <lineage>
        <taxon>Bacteria</taxon>
        <taxon>Pseudomonadati</taxon>
        <taxon>Pseudomonadota</taxon>
        <taxon>Gammaproteobacteria</taxon>
        <taxon>Enterobacterales</taxon>
        <taxon>Enterobacteriaceae</taxon>
        <taxon>Salmonella</taxon>
    </lineage>
</organism>
<keyword evidence="1" id="KW-0614">Plasmid</keyword>
<gene>
    <name evidence="1" type="ORF">NNIBIDOC_00110</name>
</gene>
<sequence>MMVMMNWLDKEGEEFATQANHPQWLAERRADVATIVEEFSAEITTNASVKQENSRPTTKSWILTLRQRLKFTVIMGYDAG</sequence>